<dbReference type="Pfam" id="PF08666">
    <property type="entry name" value="SAF"/>
    <property type="match status" value="1"/>
</dbReference>
<dbReference type="InterPro" id="IPR057736">
    <property type="entry name" value="SAF_PseI/NeuA/NeuB"/>
</dbReference>
<dbReference type="InterPro" id="IPR006190">
    <property type="entry name" value="SAF_AFP_Neu5Ac"/>
</dbReference>
<dbReference type="PANTHER" id="PTHR42966:SF1">
    <property type="entry name" value="SIALIC ACID SYNTHASE"/>
    <property type="match status" value="1"/>
</dbReference>
<dbReference type="Gene3D" id="3.20.20.70">
    <property type="entry name" value="Aldolase class I"/>
    <property type="match status" value="1"/>
</dbReference>
<proteinExistence type="predicted"/>
<dbReference type="PROSITE" id="PS50844">
    <property type="entry name" value="AFP_LIKE"/>
    <property type="match status" value="1"/>
</dbReference>
<dbReference type="CDD" id="cd11615">
    <property type="entry name" value="SAF_NeuB_like"/>
    <property type="match status" value="1"/>
</dbReference>
<dbReference type="Pfam" id="PF03102">
    <property type="entry name" value="NeuB"/>
    <property type="match status" value="1"/>
</dbReference>
<organism evidence="2 3">
    <name type="scientific">Azospirillum formosense</name>
    <dbReference type="NCBI Taxonomy" id="861533"/>
    <lineage>
        <taxon>Bacteria</taxon>
        <taxon>Pseudomonadati</taxon>
        <taxon>Pseudomonadota</taxon>
        <taxon>Alphaproteobacteria</taxon>
        <taxon>Rhodospirillales</taxon>
        <taxon>Azospirillaceae</taxon>
        <taxon>Azospirillum</taxon>
    </lineage>
</organism>
<dbReference type="InterPro" id="IPR013785">
    <property type="entry name" value="Aldolase_TIM"/>
</dbReference>
<evidence type="ECO:0000313" key="3">
    <source>
        <dbReference type="Proteomes" id="UP000639419"/>
    </source>
</evidence>
<comment type="caution">
    <text evidence="2">The sequence shown here is derived from an EMBL/GenBank/DDBJ whole genome shotgun (WGS) entry which is preliminary data.</text>
</comment>
<evidence type="ECO:0000259" key="1">
    <source>
        <dbReference type="PROSITE" id="PS50844"/>
    </source>
</evidence>
<dbReference type="InterPro" id="IPR013132">
    <property type="entry name" value="PseI/NeuA/B-like_N"/>
</dbReference>
<dbReference type="Proteomes" id="UP000639419">
    <property type="component" value="Unassembled WGS sequence"/>
</dbReference>
<name>A0ABX2KUZ3_9PROT</name>
<reference evidence="2 3" key="1">
    <citation type="submission" date="2019-10" db="EMBL/GenBank/DDBJ databases">
        <title>Genome sequence of Azospirillum formosense CC-Nfb-7.</title>
        <authorList>
            <person name="Ambrosini A."/>
            <person name="Sant'Anna F.H."/>
            <person name="Cassan F.D."/>
            <person name="Souza E.M."/>
            <person name="Passaglia L.M.P."/>
        </authorList>
    </citation>
    <scope>NUCLEOTIDE SEQUENCE [LARGE SCALE GENOMIC DNA]</scope>
    <source>
        <strain evidence="2 3">CC-NFb-7</strain>
    </source>
</reference>
<feature type="domain" description="AFP-like" evidence="1">
    <location>
        <begin position="299"/>
        <end position="356"/>
    </location>
</feature>
<gene>
    <name evidence="2" type="ORF">GBZ26_09875</name>
</gene>
<dbReference type="InterPro" id="IPR013974">
    <property type="entry name" value="SAF"/>
</dbReference>
<dbReference type="SMART" id="SM00858">
    <property type="entry name" value="SAF"/>
    <property type="match status" value="1"/>
</dbReference>
<protein>
    <submittedName>
        <fullName evidence="2">N-acylneuraminate-9-phosphate synthase</fullName>
    </submittedName>
</protein>
<dbReference type="EMBL" id="WHOR01000054">
    <property type="protein sequence ID" value="NUB19519.1"/>
    <property type="molecule type" value="Genomic_DNA"/>
</dbReference>
<evidence type="ECO:0000313" key="2">
    <source>
        <dbReference type="EMBL" id="NUB19519.1"/>
    </source>
</evidence>
<dbReference type="InterPro" id="IPR036732">
    <property type="entry name" value="AFP_Neu5c_C_sf"/>
</dbReference>
<dbReference type="SUPFAM" id="SSF51569">
    <property type="entry name" value="Aldolase"/>
    <property type="match status" value="1"/>
</dbReference>
<dbReference type="PANTHER" id="PTHR42966">
    <property type="entry name" value="N-ACETYLNEURAMINATE SYNTHASE"/>
    <property type="match status" value="1"/>
</dbReference>
<accession>A0ABX2KUZ3</accession>
<dbReference type="SUPFAM" id="SSF51269">
    <property type="entry name" value="AFP III-like domain"/>
    <property type="match status" value="1"/>
</dbReference>
<dbReference type="Gene3D" id="3.90.1210.10">
    <property type="entry name" value="Antifreeze-like/N-acetylneuraminic acid synthase C-terminal domain"/>
    <property type="match status" value="1"/>
</dbReference>
<dbReference type="InterPro" id="IPR051690">
    <property type="entry name" value="PseI-like"/>
</dbReference>
<sequence length="356" mass="39082">MGAYRSHERIEAWGVLAVSLLPEARTTPLIIAEIGAKYASLDIMQQMVQAAKECGADLVKFQTYQAETISTPGATFTMEDGSIISQYDFFKAYELSEADHAALDDFCRDIGIGWLSTPSHPNDVTLLERFDPPAYKTGSDDLTNLPFLRYIAEQGRPMIVSTGMCTLGEVERAVETIVAAGNQNLVLLHCVVSYPARAEDANLRAIQTLQQAFGFPVGLSDHTTDEFTSVLATALGAVVIEKHLTLDHALKLPDHQASLDPTAFRRLVERVRLVPAALGDGVKRILPTEEKWRRAARKSLFAIVDIPAGTRIEPDYLTIRRPADGIHPHHLELVIGRSARTDIPAGALIAWNMLSD</sequence>
<keyword evidence="3" id="KW-1185">Reference proteome</keyword>